<accession>A0A2M9A7T4</accession>
<sequence length="148" mass="17870">MVDYIVDNFTYEKDIPLTTYPNTKFTMSFDGSRIPNLGISTHEYKHVIELPVIQNLVYIYALNKFRKKKWENRVLDNKMRNKAELKKSIVKWLDKGKDQLLPLRDKLEKRRNQMDFMENEQTLGQHCFNNIPLIKQLYDEYLPWILNQ</sequence>
<keyword evidence="2" id="KW-1185">Reference proteome</keyword>
<name>A0A2M9A7T4_9BACT</name>
<gene>
    <name evidence="1" type="ORF">BGX16_1756</name>
</gene>
<dbReference type="AlphaFoldDB" id="A0A2M9A7T4"/>
<dbReference type="Proteomes" id="UP000231134">
    <property type="component" value="Unassembled WGS sequence"/>
</dbReference>
<evidence type="ECO:0000313" key="2">
    <source>
        <dbReference type="Proteomes" id="UP000231134"/>
    </source>
</evidence>
<dbReference type="EMBL" id="PGEX01000001">
    <property type="protein sequence ID" value="PJJ41762.1"/>
    <property type="molecule type" value="Genomic_DNA"/>
</dbReference>
<proteinExistence type="predicted"/>
<protein>
    <submittedName>
        <fullName evidence="1">Uncharacterized protein</fullName>
    </submittedName>
</protein>
<reference evidence="1 2" key="1">
    <citation type="submission" date="2017-11" db="EMBL/GenBank/DDBJ databases">
        <title>Animal gut microbial communities from fecal samples from Wisconsin, USA.</title>
        <authorList>
            <person name="Neumann A."/>
        </authorList>
    </citation>
    <scope>NUCLEOTIDE SEQUENCE [LARGE SCALE GENOMIC DNA]</scope>
    <source>
        <strain evidence="1 2">UWS3</strain>
    </source>
</reference>
<evidence type="ECO:0000313" key="1">
    <source>
        <dbReference type="EMBL" id="PJJ41762.1"/>
    </source>
</evidence>
<organism evidence="1 2">
    <name type="scientific">Hallerella succinigenes</name>
    <dbReference type="NCBI Taxonomy" id="1896222"/>
    <lineage>
        <taxon>Bacteria</taxon>
        <taxon>Pseudomonadati</taxon>
        <taxon>Fibrobacterota</taxon>
        <taxon>Fibrobacteria</taxon>
        <taxon>Fibrobacterales</taxon>
        <taxon>Fibrobacteraceae</taxon>
        <taxon>Hallerella</taxon>
    </lineage>
</organism>
<comment type="caution">
    <text evidence="1">The sequence shown here is derived from an EMBL/GenBank/DDBJ whole genome shotgun (WGS) entry which is preliminary data.</text>
</comment>